<comment type="caution">
    <text evidence="6">The sequence shown here is derived from an EMBL/GenBank/DDBJ whole genome shotgun (WGS) entry which is preliminary data.</text>
</comment>
<organism evidence="6 7">
    <name type="scientific">Knufia peltigerae</name>
    <dbReference type="NCBI Taxonomy" id="1002370"/>
    <lineage>
        <taxon>Eukaryota</taxon>
        <taxon>Fungi</taxon>
        <taxon>Dikarya</taxon>
        <taxon>Ascomycota</taxon>
        <taxon>Pezizomycotina</taxon>
        <taxon>Eurotiomycetes</taxon>
        <taxon>Chaetothyriomycetidae</taxon>
        <taxon>Chaetothyriales</taxon>
        <taxon>Trichomeriaceae</taxon>
        <taxon>Knufia</taxon>
    </lineage>
</organism>
<feature type="compositionally biased region" description="Basic and acidic residues" evidence="4">
    <location>
        <begin position="143"/>
        <end position="152"/>
    </location>
</feature>
<comment type="subcellular location">
    <subcellularLocation>
        <location evidence="1">Chromosome</location>
        <location evidence="1">Telomere</location>
    </subcellularLocation>
</comment>
<evidence type="ECO:0000313" key="6">
    <source>
        <dbReference type="EMBL" id="KAJ9643878.1"/>
    </source>
</evidence>
<feature type="region of interest" description="Disordered" evidence="4">
    <location>
        <begin position="138"/>
        <end position="188"/>
    </location>
</feature>
<feature type="compositionally biased region" description="Basic and acidic residues" evidence="4">
    <location>
        <begin position="169"/>
        <end position="184"/>
    </location>
</feature>
<evidence type="ECO:0000313" key="7">
    <source>
        <dbReference type="Proteomes" id="UP001172681"/>
    </source>
</evidence>
<dbReference type="Gene3D" id="2.40.50.140">
    <property type="entry name" value="Nucleic acid-binding proteins"/>
    <property type="match status" value="1"/>
</dbReference>
<protein>
    <recommendedName>
        <fullName evidence="5">CST complex subunit Stn1 N-terminal domain-containing protein</fullName>
    </recommendedName>
</protein>
<dbReference type="EMBL" id="JAPDRN010000007">
    <property type="protein sequence ID" value="KAJ9643878.1"/>
    <property type="molecule type" value="Genomic_DNA"/>
</dbReference>
<dbReference type="SUPFAM" id="SSF50249">
    <property type="entry name" value="Nucleic acid-binding proteins"/>
    <property type="match status" value="1"/>
</dbReference>
<sequence>MQKPDVKVHHNHNNTDDDDGSPSQQTLTFHPAWSFKASETWSRWVKLTAHEIHHVLKPHEKYAETTTTTITATLTTPHHHHHGHGHGHHRRRDAPLLLFYLNHPIQFVQIVGVVVAFDEYYEKFWLLTIDDSSGSTLDVTCPKPEKEKDKQKQTGGGGGGRSNATNKNAVDERTTNDDRQRVGEAEEDEEEVLLLHRTLPHLKIGTVVQAKGTLSTFRSCRQLSLLRLNVVADTAREMALVASRTSFLTSTLSKPWDLSPGESQNLRSEAEGERARETERAHRRRRREVRERRREERHARIIAKAYERDEGHRARAADEARIAGEAVLEAL</sequence>
<evidence type="ECO:0000259" key="5">
    <source>
        <dbReference type="Pfam" id="PF10451"/>
    </source>
</evidence>
<dbReference type="CDD" id="cd03524">
    <property type="entry name" value="RPA2_OBF_family"/>
    <property type="match status" value="1"/>
</dbReference>
<reference evidence="6" key="1">
    <citation type="submission" date="2022-10" db="EMBL/GenBank/DDBJ databases">
        <title>Culturing micro-colonial fungi from biological soil crusts in the Mojave desert and describing Neophaeococcomyces mojavensis, and introducing the new genera and species Taxawa tesnikishii.</title>
        <authorList>
            <person name="Kurbessoian T."/>
            <person name="Stajich J.E."/>
        </authorList>
    </citation>
    <scope>NUCLEOTIDE SEQUENCE</scope>
    <source>
        <strain evidence="6">TK_35</strain>
    </source>
</reference>
<name>A0AA38YCD5_9EURO</name>
<accession>A0AA38YCD5</accession>
<evidence type="ECO:0000256" key="1">
    <source>
        <dbReference type="ARBA" id="ARBA00004574"/>
    </source>
</evidence>
<keyword evidence="3" id="KW-0779">Telomere</keyword>
<keyword evidence="2" id="KW-0158">Chromosome</keyword>
<evidence type="ECO:0000256" key="2">
    <source>
        <dbReference type="ARBA" id="ARBA00022454"/>
    </source>
</evidence>
<feature type="region of interest" description="Disordered" evidence="4">
    <location>
        <begin position="1"/>
        <end position="24"/>
    </location>
</feature>
<dbReference type="InterPro" id="IPR018856">
    <property type="entry name" value="Stn1_N"/>
</dbReference>
<feature type="region of interest" description="Disordered" evidence="4">
    <location>
        <begin position="257"/>
        <end position="296"/>
    </location>
</feature>
<dbReference type="Pfam" id="PF10451">
    <property type="entry name" value="Stn1"/>
    <property type="match status" value="1"/>
</dbReference>
<evidence type="ECO:0000256" key="4">
    <source>
        <dbReference type="SAM" id="MobiDB-lite"/>
    </source>
</evidence>
<dbReference type="InterPro" id="IPR012340">
    <property type="entry name" value="NA-bd_OB-fold"/>
</dbReference>
<evidence type="ECO:0000256" key="3">
    <source>
        <dbReference type="ARBA" id="ARBA00022895"/>
    </source>
</evidence>
<dbReference type="AlphaFoldDB" id="A0AA38YCD5"/>
<dbReference type="GO" id="GO:0000781">
    <property type="term" value="C:chromosome, telomeric region"/>
    <property type="evidence" value="ECO:0007669"/>
    <property type="project" value="UniProtKB-SubCell"/>
</dbReference>
<feature type="compositionally biased region" description="Basic and acidic residues" evidence="4">
    <location>
        <begin position="268"/>
        <end position="280"/>
    </location>
</feature>
<feature type="domain" description="CST complex subunit Stn1 N-terminal" evidence="5">
    <location>
        <begin position="96"/>
        <end position="143"/>
    </location>
</feature>
<keyword evidence="7" id="KW-1185">Reference proteome</keyword>
<gene>
    <name evidence="6" type="ORF">H2204_002023</name>
</gene>
<proteinExistence type="predicted"/>
<dbReference type="Proteomes" id="UP001172681">
    <property type="component" value="Unassembled WGS sequence"/>
</dbReference>